<feature type="transmembrane region" description="Helical" evidence="1">
    <location>
        <begin position="72"/>
        <end position="92"/>
    </location>
</feature>
<evidence type="ECO:0000313" key="2">
    <source>
        <dbReference type="EMBL" id="KAK3335352.1"/>
    </source>
</evidence>
<dbReference type="EMBL" id="JAUEPO010000001">
    <property type="protein sequence ID" value="KAK3335352.1"/>
    <property type="molecule type" value="Genomic_DNA"/>
</dbReference>
<sequence>MTDENFFFLLLLLVLVPGIELCLFSVYLSVCLARCVLFAAGVFQGRDTHARGRGVLQCFGFLTVLRRVFPSIYPFICLSVWLALAVVVFDFAGCLRVRCLLLMMVWCWDYWGCSVQFGSVCFGWVWCRE</sequence>
<feature type="transmembrane region" description="Helical" evidence="1">
    <location>
        <begin position="7"/>
        <end position="28"/>
    </location>
</feature>
<keyword evidence="1" id="KW-1133">Transmembrane helix</keyword>
<organism evidence="2 3">
    <name type="scientific">Cercophora scortea</name>
    <dbReference type="NCBI Taxonomy" id="314031"/>
    <lineage>
        <taxon>Eukaryota</taxon>
        <taxon>Fungi</taxon>
        <taxon>Dikarya</taxon>
        <taxon>Ascomycota</taxon>
        <taxon>Pezizomycotina</taxon>
        <taxon>Sordariomycetes</taxon>
        <taxon>Sordariomycetidae</taxon>
        <taxon>Sordariales</taxon>
        <taxon>Lasiosphaeriaceae</taxon>
        <taxon>Cercophora</taxon>
    </lineage>
</organism>
<protein>
    <submittedName>
        <fullName evidence="2">Uncharacterized protein</fullName>
    </submittedName>
</protein>
<keyword evidence="1" id="KW-0812">Transmembrane</keyword>
<name>A0AAE0J2J3_9PEZI</name>
<evidence type="ECO:0000256" key="1">
    <source>
        <dbReference type="SAM" id="Phobius"/>
    </source>
</evidence>
<dbReference type="Proteomes" id="UP001286456">
    <property type="component" value="Unassembled WGS sequence"/>
</dbReference>
<comment type="caution">
    <text evidence="2">The sequence shown here is derived from an EMBL/GenBank/DDBJ whole genome shotgun (WGS) entry which is preliminary data.</text>
</comment>
<reference evidence="2" key="1">
    <citation type="journal article" date="2023" name="Mol. Phylogenet. Evol.">
        <title>Genome-scale phylogeny and comparative genomics of the fungal order Sordariales.</title>
        <authorList>
            <person name="Hensen N."/>
            <person name="Bonometti L."/>
            <person name="Westerberg I."/>
            <person name="Brannstrom I.O."/>
            <person name="Guillou S."/>
            <person name="Cros-Aarteil S."/>
            <person name="Calhoun S."/>
            <person name="Haridas S."/>
            <person name="Kuo A."/>
            <person name="Mondo S."/>
            <person name="Pangilinan J."/>
            <person name="Riley R."/>
            <person name="LaButti K."/>
            <person name="Andreopoulos B."/>
            <person name="Lipzen A."/>
            <person name="Chen C."/>
            <person name="Yan M."/>
            <person name="Daum C."/>
            <person name="Ng V."/>
            <person name="Clum A."/>
            <person name="Steindorff A."/>
            <person name="Ohm R.A."/>
            <person name="Martin F."/>
            <person name="Silar P."/>
            <person name="Natvig D.O."/>
            <person name="Lalanne C."/>
            <person name="Gautier V."/>
            <person name="Ament-Velasquez S.L."/>
            <person name="Kruys A."/>
            <person name="Hutchinson M.I."/>
            <person name="Powell A.J."/>
            <person name="Barry K."/>
            <person name="Miller A.N."/>
            <person name="Grigoriev I.V."/>
            <person name="Debuchy R."/>
            <person name="Gladieux P."/>
            <person name="Hiltunen Thoren M."/>
            <person name="Johannesson H."/>
        </authorList>
    </citation>
    <scope>NUCLEOTIDE SEQUENCE</scope>
    <source>
        <strain evidence="2">SMH4131-1</strain>
    </source>
</reference>
<proteinExistence type="predicted"/>
<keyword evidence="1" id="KW-0472">Membrane</keyword>
<accession>A0AAE0J2J3</accession>
<keyword evidence="3" id="KW-1185">Reference proteome</keyword>
<evidence type="ECO:0000313" key="3">
    <source>
        <dbReference type="Proteomes" id="UP001286456"/>
    </source>
</evidence>
<reference evidence="2" key="2">
    <citation type="submission" date="2023-06" db="EMBL/GenBank/DDBJ databases">
        <authorList>
            <consortium name="Lawrence Berkeley National Laboratory"/>
            <person name="Haridas S."/>
            <person name="Hensen N."/>
            <person name="Bonometti L."/>
            <person name="Westerberg I."/>
            <person name="Brannstrom I.O."/>
            <person name="Guillou S."/>
            <person name="Cros-Aarteil S."/>
            <person name="Calhoun S."/>
            <person name="Kuo A."/>
            <person name="Mondo S."/>
            <person name="Pangilinan J."/>
            <person name="Riley R."/>
            <person name="Labutti K."/>
            <person name="Andreopoulos B."/>
            <person name="Lipzen A."/>
            <person name="Chen C."/>
            <person name="Yanf M."/>
            <person name="Daum C."/>
            <person name="Ng V."/>
            <person name="Clum A."/>
            <person name="Steindorff A."/>
            <person name="Ohm R."/>
            <person name="Martin F."/>
            <person name="Silar P."/>
            <person name="Natvig D."/>
            <person name="Lalanne C."/>
            <person name="Gautier V."/>
            <person name="Ament-Velasquez S.L."/>
            <person name="Kruys A."/>
            <person name="Hutchinson M.I."/>
            <person name="Powell A.J."/>
            <person name="Barry K."/>
            <person name="Miller A.N."/>
            <person name="Grigoriev I.V."/>
            <person name="Debuchy R."/>
            <person name="Gladieux P."/>
            <person name="Thoren M.H."/>
            <person name="Johannesson H."/>
        </authorList>
    </citation>
    <scope>NUCLEOTIDE SEQUENCE</scope>
    <source>
        <strain evidence="2">SMH4131-1</strain>
    </source>
</reference>
<dbReference type="AlphaFoldDB" id="A0AAE0J2J3"/>
<gene>
    <name evidence="2" type="ORF">B0T19DRAFT_5808</name>
</gene>